<organism evidence="1 2">
    <name type="scientific">candidate division WWE3 bacterium CG22_combo_CG10-13_8_21_14_all_39_12</name>
    <dbReference type="NCBI Taxonomy" id="1975094"/>
    <lineage>
        <taxon>Bacteria</taxon>
        <taxon>Katanobacteria</taxon>
    </lineage>
</organism>
<dbReference type="EMBL" id="PCSU01000081">
    <property type="protein sequence ID" value="PIP56134.1"/>
    <property type="molecule type" value="Genomic_DNA"/>
</dbReference>
<evidence type="ECO:0000313" key="1">
    <source>
        <dbReference type="EMBL" id="PIP56134.1"/>
    </source>
</evidence>
<evidence type="ECO:0000313" key="2">
    <source>
        <dbReference type="Proteomes" id="UP000228495"/>
    </source>
</evidence>
<comment type="caution">
    <text evidence="1">The sequence shown here is derived from an EMBL/GenBank/DDBJ whole genome shotgun (WGS) entry which is preliminary data.</text>
</comment>
<dbReference type="AlphaFoldDB" id="A0A2H0BEU3"/>
<proteinExistence type="predicted"/>
<accession>A0A2H0BEU3</accession>
<sequence>MTTSLACEYFTKEAVGYELENKFGLLTLDPTGFIYRLDSFLNCQHLRPLTRQFAMGNQPSGIQMWQYLISFYGFKTEGLVTQLLMAVHDPNGKFKVPIMKVSTPGQNQIQDSMVRLEDKSISKPHSPTKFTDLLERLSDEFGQLVVCFGTMQRTKTWLYVTNSLTHSNYGVSADLCIAQNRLPLSQVEVEFKGRNGLWRPRDRNCVVTELGEVSNIVCSAFLDWLVPSSRTKLEWLLGL</sequence>
<dbReference type="Proteomes" id="UP000228495">
    <property type="component" value="Unassembled WGS sequence"/>
</dbReference>
<reference evidence="1 2" key="1">
    <citation type="submission" date="2017-09" db="EMBL/GenBank/DDBJ databases">
        <title>Depth-based differentiation of microbial function through sediment-hosted aquifers and enrichment of novel symbionts in the deep terrestrial subsurface.</title>
        <authorList>
            <person name="Probst A.J."/>
            <person name="Ladd B."/>
            <person name="Jarett J.K."/>
            <person name="Geller-Mcgrath D.E."/>
            <person name="Sieber C.M."/>
            <person name="Emerson J.B."/>
            <person name="Anantharaman K."/>
            <person name="Thomas B.C."/>
            <person name="Malmstrom R."/>
            <person name="Stieglmeier M."/>
            <person name="Klingl A."/>
            <person name="Woyke T."/>
            <person name="Ryan C.M."/>
            <person name="Banfield J.F."/>
        </authorList>
    </citation>
    <scope>NUCLEOTIDE SEQUENCE [LARGE SCALE GENOMIC DNA]</scope>
    <source>
        <strain evidence="1">CG22_combo_CG10-13_8_21_14_all_39_12</strain>
    </source>
</reference>
<protein>
    <submittedName>
        <fullName evidence="1">Uncharacterized protein</fullName>
    </submittedName>
</protein>
<gene>
    <name evidence="1" type="ORF">COX05_04645</name>
</gene>
<name>A0A2H0BEU3_UNCKA</name>